<name>A0A1J9RBA9_9PEZI</name>
<protein>
    <submittedName>
        <fullName evidence="2">4-carboxymuconolactone decarboxylase</fullName>
    </submittedName>
</protein>
<evidence type="ECO:0000256" key="1">
    <source>
        <dbReference type="SAM" id="MobiDB-lite"/>
    </source>
</evidence>
<dbReference type="RefSeq" id="XP_020125975.1">
    <property type="nucleotide sequence ID" value="XM_020278891.1"/>
</dbReference>
<accession>A0A1J9RBA9</accession>
<dbReference type="AlphaFoldDB" id="A0A1J9RBA9"/>
<evidence type="ECO:0000313" key="3">
    <source>
        <dbReference type="Proteomes" id="UP000183809"/>
    </source>
</evidence>
<dbReference type="InterPro" id="IPR029032">
    <property type="entry name" value="AhpD-like"/>
</dbReference>
<dbReference type="Gene3D" id="1.20.1290.10">
    <property type="entry name" value="AhpD-like"/>
    <property type="match status" value="1"/>
</dbReference>
<feature type="region of interest" description="Disordered" evidence="1">
    <location>
        <begin position="107"/>
        <end position="132"/>
    </location>
</feature>
<dbReference type="PANTHER" id="PTHR34846:SF9">
    <property type="entry name" value="4-CARBOXYMUCONOLACTONE DECARBOXYLASE FAMILY PROTEIN (AFU_ORTHOLOGUE AFUA_1G03690)"/>
    <property type="match status" value="1"/>
</dbReference>
<dbReference type="OrthoDB" id="2135488at2759"/>
<dbReference type="PANTHER" id="PTHR34846">
    <property type="entry name" value="4-CARBOXYMUCONOLACTONE DECARBOXYLASE FAMILY PROTEIN (AFU_ORTHOLOGUE AFUA_6G11590)"/>
    <property type="match status" value="1"/>
</dbReference>
<evidence type="ECO:0000313" key="2">
    <source>
        <dbReference type="EMBL" id="OJD29715.1"/>
    </source>
</evidence>
<gene>
    <name evidence="2" type="ORF">BKCO1_7300032</name>
</gene>
<sequence length="204" mass="23037">MRLPYVPNPPQFQGEADQAIVRRVQERRGERGLLELDRALLHSPPVADGWNSFLGAIRTRTSISASIRETAICRVAVLNRAWYEWMDHAPLLRATGDLDERDMEYIARRRPKSQAQQRPGGTATDDDIEPSERLTERHLAVLDYTDAMTMDVSVPDELFARLRTLFSEREVVEITATVGAYNCVSRFLVALNVGEKNADTGPDQ</sequence>
<dbReference type="Proteomes" id="UP000183809">
    <property type="component" value="Unassembled WGS sequence"/>
</dbReference>
<keyword evidence="3" id="KW-1185">Reference proteome</keyword>
<reference evidence="2 3" key="1">
    <citation type="submission" date="2016-10" db="EMBL/GenBank/DDBJ databases">
        <title>Proteomics and genomics reveal pathogen-plant mechanisms compatible with a hemibiotrophic lifestyle of Diplodia corticola.</title>
        <authorList>
            <person name="Fernandes I."/>
            <person name="De Jonge R."/>
            <person name="Van De Peer Y."/>
            <person name="Devreese B."/>
            <person name="Alves A."/>
            <person name="Esteves A.C."/>
        </authorList>
    </citation>
    <scope>NUCLEOTIDE SEQUENCE [LARGE SCALE GENOMIC DNA]</scope>
    <source>
        <strain evidence="2 3">CBS 112549</strain>
    </source>
</reference>
<organism evidence="2 3">
    <name type="scientific">Diplodia corticola</name>
    <dbReference type="NCBI Taxonomy" id="236234"/>
    <lineage>
        <taxon>Eukaryota</taxon>
        <taxon>Fungi</taxon>
        <taxon>Dikarya</taxon>
        <taxon>Ascomycota</taxon>
        <taxon>Pezizomycotina</taxon>
        <taxon>Dothideomycetes</taxon>
        <taxon>Dothideomycetes incertae sedis</taxon>
        <taxon>Botryosphaeriales</taxon>
        <taxon>Botryosphaeriaceae</taxon>
        <taxon>Diplodia</taxon>
    </lineage>
</organism>
<comment type="caution">
    <text evidence="2">The sequence shown here is derived from an EMBL/GenBank/DDBJ whole genome shotgun (WGS) entry which is preliminary data.</text>
</comment>
<dbReference type="EMBL" id="MNUE01000073">
    <property type="protein sequence ID" value="OJD29715.1"/>
    <property type="molecule type" value="Genomic_DNA"/>
</dbReference>
<proteinExistence type="predicted"/>
<dbReference type="SUPFAM" id="SSF69118">
    <property type="entry name" value="AhpD-like"/>
    <property type="match status" value="1"/>
</dbReference>
<dbReference type="GeneID" id="31019153"/>